<dbReference type="InterPro" id="IPR045540">
    <property type="entry name" value="YegS/DAGK_C"/>
</dbReference>
<evidence type="ECO:0000313" key="7">
    <source>
        <dbReference type="Proteomes" id="UP000280346"/>
    </source>
</evidence>
<keyword evidence="1" id="KW-0808">Transferase</keyword>
<gene>
    <name evidence="6" type="ORF">EJ913_09850</name>
</gene>
<accession>A0A433JAF3</accession>
<dbReference type="PANTHER" id="PTHR12358">
    <property type="entry name" value="SPHINGOSINE KINASE"/>
    <property type="match status" value="1"/>
</dbReference>
<reference evidence="6 7" key="1">
    <citation type="submission" date="2018-12" db="EMBL/GenBank/DDBJ databases">
        <authorList>
            <person name="Yang Y."/>
        </authorList>
    </citation>
    <scope>NUCLEOTIDE SEQUENCE [LARGE SCALE GENOMIC DNA]</scope>
    <source>
        <strain evidence="6 7">GSF71</strain>
    </source>
</reference>
<dbReference type="Gene3D" id="3.40.50.10330">
    <property type="entry name" value="Probable inorganic polyphosphate/atp-NAD kinase, domain 1"/>
    <property type="match status" value="1"/>
</dbReference>
<keyword evidence="2" id="KW-0547">Nucleotide-binding</keyword>
<comment type="caution">
    <text evidence="6">The sequence shown here is derived from an EMBL/GenBank/DDBJ whole genome shotgun (WGS) entry which is preliminary data.</text>
</comment>
<dbReference type="OrthoDB" id="142078at2"/>
<dbReference type="InterPro" id="IPR050187">
    <property type="entry name" value="Lipid_Phosphate_FormReg"/>
</dbReference>
<dbReference type="PROSITE" id="PS50146">
    <property type="entry name" value="DAGK"/>
    <property type="match status" value="1"/>
</dbReference>
<proteinExistence type="predicted"/>
<keyword evidence="4" id="KW-0067">ATP-binding</keyword>
<organism evidence="6 7">
    <name type="scientific">Azospirillum doebereinerae</name>
    <dbReference type="NCBI Taxonomy" id="92933"/>
    <lineage>
        <taxon>Bacteria</taxon>
        <taxon>Pseudomonadati</taxon>
        <taxon>Pseudomonadota</taxon>
        <taxon>Alphaproteobacteria</taxon>
        <taxon>Rhodospirillales</taxon>
        <taxon>Azospirillaceae</taxon>
        <taxon>Azospirillum</taxon>
    </lineage>
</organism>
<dbReference type="InterPro" id="IPR001206">
    <property type="entry name" value="Diacylglycerol_kinase_cat_dom"/>
</dbReference>
<protein>
    <submittedName>
        <fullName evidence="6">Diacylglycerol kinase family lipid kinase</fullName>
    </submittedName>
</protein>
<dbReference type="PANTHER" id="PTHR12358:SF54">
    <property type="entry name" value="SPHINGOSINE KINASE RELATED PROTEIN"/>
    <property type="match status" value="1"/>
</dbReference>
<dbReference type="Pfam" id="PF19279">
    <property type="entry name" value="YegS_C"/>
    <property type="match status" value="1"/>
</dbReference>
<evidence type="ECO:0000256" key="3">
    <source>
        <dbReference type="ARBA" id="ARBA00022777"/>
    </source>
</evidence>
<evidence type="ECO:0000256" key="2">
    <source>
        <dbReference type="ARBA" id="ARBA00022741"/>
    </source>
</evidence>
<dbReference type="InterPro" id="IPR016064">
    <property type="entry name" value="NAD/diacylglycerol_kinase_sf"/>
</dbReference>
<keyword evidence="7" id="KW-1185">Reference proteome</keyword>
<evidence type="ECO:0000259" key="5">
    <source>
        <dbReference type="PROSITE" id="PS50146"/>
    </source>
</evidence>
<dbReference type="SUPFAM" id="SSF111331">
    <property type="entry name" value="NAD kinase/diacylglycerol kinase-like"/>
    <property type="match status" value="1"/>
</dbReference>
<dbReference type="AlphaFoldDB" id="A0A433JAF3"/>
<dbReference type="RefSeq" id="WP_126997262.1">
    <property type="nucleotide sequence ID" value="NZ_CP173190.1"/>
</dbReference>
<evidence type="ECO:0000256" key="1">
    <source>
        <dbReference type="ARBA" id="ARBA00022679"/>
    </source>
</evidence>
<dbReference type="Pfam" id="PF00781">
    <property type="entry name" value="DAGK_cat"/>
    <property type="match status" value="1"/>
</dbReference>
<name>A0A433JAF3_9PROT</name>
<dbReference type="InterPro" id="IPR017438">
    <property type="entry name" value="ATP-NAD_kinase_N"/>
</dbReference>
<sequence length="301" mass="32589">MKVAIILNRSAGSLVDRPLDGPTAAVRAAFESQGAEVDLHAIEGAECSKAIERALASDADRVVVGGGDGTVHTAVKLALPTGKPLGVLPLGTLNLLARDLEIPLELEAAAQALAGGGTRAIDVAEVNGEPYLNSSVMGFYPAVVQERERHRKQHRLLKWPGAAMALAKTLYRMPLLDVRLDWGQGPRKMRTPILVVSNNPYDDGFGLVLRRASLDSGKLGVYVARERNALAMLRLMGRLVAGTWKQDEALDNFTVTSLTVHSRRHRLKMVNDGEVRKLEGPLQYRIRPGALTVMTPRSDNA</sequence>
<dbReference type="EMBL" id="RZIJ01000006">
    <property type="protein sequence ID" value="RUQ72858.1"/>
    <property type="molecule type" value="Genomic_DNA"/>
</dbReference>
<dbReference type="Proteomes" id="UP000280346">
    <property type="component" value="Unassembled WGS sequence"/>
</dbReference>
<feature type="domain" description="DAGKc" evidence="5">
    <location>
        <begin position="1"/>
        <end position="130"/>
    </location>
</feature>
<evidence type="ECO:0000313" key="6">
    <source>
        <dbReference type="EMBL" id="RUQ72858.1"/>
    </source>
</evidence>
<dbReference type="Gene3D" id="2.60.200.40">
    <property type="match status" value="1"/>
</dbReference>
<dbReference type="GO" id="GO:0005524">
    <property type="term" value="F:ATP binding"/>
    <property type="evidence" value="ECO:0007669"/>
    <property type="project" value="UniProtKB-KW"/>
</dbReference>
<evidence type="ECO:0000256" key="4">
    <source>
        <dbReference type="ARBA" id="ARBA00022840"/>
    </source>
</evidence>
<dbReference type="GO" id="GO:0016301">
    <property type="term" value="F:kinase activity"/>
    <property type="evidence" value="ECO:0007669"/>
    <property type="project" value="UniProtKB-KW"/>
</dbReference>
<keyword evidence="3 6" id="KW-0418">Kinase</keyword>